<sequence>GCQNGGSCSPTTGACTCVGQWGGTTCTTCGCQNGGTCDPATGACTCVGQWSGGTCSGMCWVREKQFLTK</sequence>
<accession>A0A816HK70</accession>
<dbReference type="PROSITE" id="PS50026">
    <property type="entry name" value="EGF_3"/>
    <property type="match status" value="1"/>
</dbReference>
<keyword evidence="1" id="KW-1015">Disulfide bond</keyword>
<keyword evidence="4" id="KW-1185">Reference proteome</keyword>
<evidence type="ECO:0000313" key="3">
    <source>
        <dbReference type="EMBL" id="CAF1689409.1"/>
    </source>
</evidence>
<evidence type="ECO:0000259" key="2">
    <source>
        <dbReference type="PROSITE" id="PS50026"/>
    </source>
</evidence>
<keyword evidence="1" id="KW-0245">EGF-like domain</keyword>
<dbReference type="InterPro" id="IPR000742">
    <property type="entry name" value="EGF"/>
</dbReference>
<evidence type="ECO:0000313" key="4">
    <source>
        <dbReference type="Proteomes" id="UP000663828"/>
    </source>
</evidence>
<proteinExistence type="predicted"/>
<dbReference type="PROSITE" id="PS00022">
    <property type="entry name" value="EGF_1"/>
    <property type="match status" value="1"/>
</dbReference>
<dbReference type="EMBL" id="CAJNOR010019230">
    <property type="protein sequence ID" value="CAF1689409.1"/>
    <property type="molecule type" value="Genomic_DNA"/>
</dbReference>
<feature type="non-terminal residue" evidence="3">
    <location>
        <position position="1"/>
    </location>
</feature>
<comment type="caution">
    <text evidence="3">The sequence shown here is derived from an EMBL/GenBank/DDBJ whole genome shotgun (WGS) entry which is preliminary data.</text>
</comment>
<feature type="disulfide bond" evidence="1">
    <location>
        <begin position="17"/>
        <end position="26"/>
    </location>
</feature>
<evidence type="ECO:0000256" key="1">
    <source>
        <dbReference type="PROSITE-ProRule" id="PRU00076"/>
    </source>
</evidence>
<reference evidence="3" key="1">
    <citation type="submission" date="2021-02" db="EMBL/GenBank/DDBJ databases">
        <authorList>
            <person name="Nowell W R."/>
        </authorList>
    </citation>
    <scope>NUCLEOTIDE SEQUENCE</scope>
</reference>
<dbReference type="Proteomes" id="UP000663828">
    <property type="component" value="Unassembled WGS sequence"/>
</dbReference>
<protein>
    <recommendedName>
        <fullName evidence="2">EGF-like domain-containing protein</fullName>
    </recommendedName>
</protein>
<comment type="caution">
    <text evidence="1">Lacks conserved residue(s) required for the propagation of feature annotation.</text>
</comment>
<dbReference type="AlphaFoldDB" id="A0A816HK70"/>
<organism evidence="3 4">
    <name type="scientific">Adineta ricciae</name>
    <name type="common">Rotifer</name>
    <dbReference type="NCBI Taxonomy" id="249248"/>
    <lineage>
        <taxon>Eukaryota</taxon>
        <taxon>Metazoa</taxon>
        <taxon>Spiralia</taxon>
        <taxon>Gnathifera</taxon>
        <taxon>Rotifera</taxon>
        <taxon>Eurotatoria</taxon>
        <taxon>Bdelloidea</taxon>
        <taxon>Adinetida</taxon>
        <taxon>Adinetidae</taxon>
        <taxon>Adineta</taxon>
    </lineage>
</organism>
<name>A0A816HK70_ADIRI</name>
<feature type="domain" description="EGF-like" evidence="2">
    <location>
        <begin position="1"/>
        <end position="27"/>
    </location>
</feature>
<gene>
    <name evidence="3" type="ORF">XAT740_LOCUS63292</name>
</gene>